<dbReference type="Proteomes" id="UP001499986">
    <property type="component" value="Unassembled WGS sequence"/>
</dbReference>
<dbReference type="Pfam" id="PF00561">
    <property type="entry name" value="Abhydrolase_1"/>
    <property type="match status" value="1"/>
</dbReference>
<dbReference type="PANTHER" id="PTHR43798:SF33">
    <property type="entry name" value="HYDROLASE, PUTATIVE (AFU_ORTHOLOGUE AFUA_2G14860)-RELATED"/>
    <property type="match status" value="1"/>
</dbReference>
<comment type="caution">
    <text evidence="2">The sequence shown here is derived from an EMBL/GenBank/DDBJ whole genome shotgun (WGS) entry which is preliminary data.</text>
</comment>
<reference evidence="2 3" key="1">
    <citation type="journal article" date="2019" name="Int. J. Syst. Evol. Microbiol.">
        <title>The Global Catalogue of Microorganisms (GCM) 10K type strain sequencing project: providing services to taxonomists for standard genome sequencing and annotation.</title>
        <authorList>
            <consortium name="The Broad Institute Genomics Platform"/>
            <consortium name="The Broad Institute Genome Sequencing Center for Infectious Disease"/>
            <person name="Wu L."/>
            <person name="Ma J."/>
        </authorList>
    </citation>
    <scope>NUCLEOTIDE SEQUENCE [LARGE SCALE GENOMIC DNA]</scope>
    <source>
        <strain evidence="2 3">JCM 4358</strain>
    </source>
</reference>
<evidence type="ECO:0000313" key="2">
    <source>
        <dbReference type="EMBL" id="GAA2383965.1"/>
    </source>
</evidence>
<protein>
    <submittedName>
        <fullName evidence="2">Alpha/beta hydrolase</fullName>
    </submittedName>
</protein>
<dbReference type="InterPro" id="IPR000073">
    <property type="entry name" value="AB_hydrolase_1"/>
</dbReference>
<name>A0ABN3HNF5_9ACTN</name>
<proteinExistence type="predicted"/>
<dbReference type="GO" id="GO:0016787">
    <property type="term" value="F:hydrolase activity"/>
    <property type="evidence" value="ECO:0007669"/>
    <property type="project" value="UniProtKB-KW"/>
</dbReference>
<feature type="domain" description="AB hydrolase-1" evidence="1">
    <location>
        <begin position="33"/>
        <end position="274"/>
    </location>
</feature>
<dbReference type="InterPro" id="IPR050266">
    <property type="entry name" value="AB_hydrolase_sf"/>
</dbReference>
<dbReference type="PANTHER" id="PTHR43798">
    <property type="entry name" value="MONOACYLGLYCEROL LIPASE"/>
    <property type="match status" value="1"/>
</dbReference>
<organism evidence="2 3">
    <name type="scientific">Streptomyces coeruleofuscus</name>
    <dbReference type="NCBI Taxonomy" id="66879"/>
    <lineage>
        <taxon>Bacteria</taxon>
        <taxon>Bacillati</taxon>
        <taxon>Actinomycetota</taxon>
        <taxon>Actinomycetes</taxon>
        <taxon>Kitasatosporales</taxon>
        <taxon>Streptomycetaceae</taxon>
        <taxon>Streptomyces</taxon>
    </lineage>
</organism>
<gene>
    <name evidence="2" type="ORF">GCM10010255_08420</name>
</gene>
<keyword evidence="3" id="KW-1185">Reference proteome</keyword>
<evidence type="ECO:0000259" key="1">
    <source>
        <dbReference type="Pfam" id="PF00561"/>
    </source>
</evidence>
<dbReference type="PRINTS" id="PR00111">
    <property type="entry name" value="ABHYDROLASE"/>
</dbReference>
<dbReference type="Gene3D" id="3.40.50.1820">
    <property type="entry name" value="alpha/beta hydrolase"/>
    <property type="match status" value="1"/>
</dbReference>
<dbReference type="SUPFAM" id="SSF53474">
    <property type="entry name" value="alpha/beta-Hydrolases"/>
    <property type="match status" value="1"/>
</dbReference>
<accession>A0ABN3HNF5</accession>
<keyword evidence="2" id="KW-0378">Hydrolase</keyword>
<sequence length="296" mass="31633">MPRTPPPATLAPMPTFTASDGTTLAYHATGDGPPLVCLPGGPMQDSVYLGDLGGLTARRTLIRLDLRGTGRSAVPTDTASYRCDRQVADVEALREELGPERLDLLGHSAGANLAALYTARHPDRVGRLALITPSVFAVGLDISAEDRLGTARLRRDEPWFAAAYASLEAITAGRAKAADWDAVAPFWFARWDDEARAFRAAEQRQRNDEAAALYASDGAFDPHVTRSSLAAFPSPVLVLAGEYDVAGPARVMTEYAGLFPGAELVVQNRAGHFPWRDDPQGFVTALVAFLDQASGS</sequence>
<dbReference type="EMBL" id="BAAASE010000001">
    <property type="protein sequence ID" value="GAA2383965.1"/>
    <property type="molecule type" value="Genomic_DNA"/>
</dbReference>
<evidence type="ECO:0000313" key="3">
    <source>
        <dbReference type="Proteomes" id="UP001499986"/>
    </source>
</evidence>
<dbReference type="InterPro" id="IPR029058">
    <property type="entry name" value="AB_hydrolase_fold"/>
</dbReference>